<feature type="transmembrane region" description="Helical" evidence="4">
    <location>
        <begin position="262"/>
        <end position="288"/>
    </location>
</feature>
<feature type="transmembrane region" description="Helical" evidence="4">
    <location>
        <begin position="229"/>
        <end position="250"/>
    </location>
</feature>
<sequence length="425" mass="43743">MTISIDSSASVPGGANSVAVTRQSRFALDALTFFLADVQDGLGPYLAIYLTTMRRWPPSDVGIAMAAVVIGTLLAQLPAGAFIDATRRKRLAVTVAAGVVATCCVAMINFPQLPVIVVAQTLIGAAAAVLPPAVAGISLGLVGRKSFTRRKGRNEAFNHGGNVAAAILAGILGTYLGYAAIFYLVAGMAMASGISAMLIRENEIDHERARESASSQPAEGFSFLRSGQLLCFLAAMFLFHFANAAMLPLVGQKVSIGQADSAAALMSACIIVAQIVMVPVALAAAWGANRWSPKAVFVVAFAVLPIRGLLYTYSSNSAFLIAVQLLDGIGAGIYGVVGVLMVADLAKGTGRFNSALASMALVAGMGAAASNVAAGLIAESFGYNAAFNSLAIVSAAGLAWFHFAVSNQAGPLSDRRSAPQLRDPN</sequence>
<dbReference type="PROSITE" id="PS50850">
    <property type="entry name" value="MFS"/>
    <property type="match status" value="1"/>
</dbReference>
<feature type="transmembrane region" description="Helical" evidence="4">
    <location>
        <begin position="91"/>
        <end position="110"/>
    </location>
</feature>
<keyword evidence="3 4" id="KW-0472">Membrane</keyword>
<dbReference type="Proteomes" id="UP000326837">
    <property type="component" value="Chromosome"/>
</dbReference>
<feature type="domain" description="Major facilitator superfamily (MFS) profile" evidence="5">
    <location>
        <begin position="1"/>
        <end position="409"/>
    </location>
</feature>
<feature type="transmembrane region" description="Helical" evidence="4">
    <location>
        <begin position="295"/>
        <end position="313"/>
    </location>
</feature>
<dbReference type="GO" id="GO:0022857">
    <property type="term" value="F:transmembrane transporter activity"/>
    <property type="evidence" value="ECO:0007669"/>
    <property type="project" value="InterPro"/>
</dbReference>
<dbReference type="AlphaFoldDB" id="A0A5K7XFI3"/>
<dbReference type="PANTHER" id="PTHR23539">
    <property type="entry name" value="MFS TRANSPORTER"/>
    <property type="match status" value="1"/>
</dbReference>
<dbReference type="InterPro" id="IPR020846">
    <property type="entry name" value="MFS_dom"/>
</dbReference>
<name>A0A5K7XFI3_9BACT</name>
<evidence type="ECO:0000313" key="7">
    <source>
        <dbReference type="Proteomes" id="UP000326837"/>
    </source>
</evidence>
<dbReference type="InterPro" id="IPR011701">
    <property type="entry name" value="MFS"/>
</dbReference>
<gene>
    <name evidence="6" type="ORF">PLANPX_4767</name>
</gene>
<keyword evidence="2 4" id="KW-1133">Transmembrane helix</keyword>
<proteinExistence type="predicted"/>
<evidence type="ECO:0000313" key="6">
    <source>
        <dbReference type="EMBL" id="BBO35155.1"/>
    </source>
</evidence>
<dbReference type="PANTHER" id="PTHR23539:SF1">
    <property type="entry name" value="MAJOR FACILITATOR SUPERFAMILY (MFS) PROFILE DOMAIN-CONTAINING PROTEIN"/>
    <property type="match status" value="1"/>
</dbReference>
<feature type="transmembrane region" description="Helical" evidence="4">
    <location>
        <begin position="355"/>
        <end position="377"/>
    </location>
</feature>
<evidence type="ECO:0000256" key="4">
    <source>
        <dbReference type="SAM" id="Phobius"/>
    </source>
</evidence>
<reference evidence="7" key="1">
    <citation type="submission" date="2019-10" db="EMBL/GenBank/DDBJ databases">
        <title>Lacipirellula parvula gen. nov., sp. nov., representing a lineage of planctomycetes widespread in freshwater anoxic habitats, and description of the family Lacipirellulaceae.</title>
        <authorList>
            <person name="Dedysh S.N."/>
            <person name="Kulichevskaya I.S."/>
            <person name="Beletsky A.V."/>
            <person name="Rakitin A.L."/>
            <person name="Mardanov A.V."/>
            <person name="Ivanova A.A."/>
            <person name="Saltykova V.X."/>
            <person name="Rijpstra W.I.C."/>
            <person name="Sinninghe Damste J.S."/>
            <person name="Ravin N.V."/>
        </authorList>
    </citation>
    <scope>NUCLEOTIDE SEQUENCE [LARGE SCALE GENOMIC DNA]</scope>
    <source>
        <strain evidence="7">PX69</strain>
    </source>
</reference>
<feature type="transmembrane region" description="Helical" evidence="4">
    <location>
        <begin position="319"/>
        <end position="343"/>
    </location>
</feature>
<evidence type="ECO:0000256" key="3">
    <source>
        <dbReference type="ARBA" id="ARBA00023136"/>
    </source>
</evidence>
<accession>A0A5K7XFI3</accession>
<protein>
    <submittedName>
        <fullName evidence="6">Putative MFS-type transporter</fullName>
    </submittedName>
</protein>
<evidence type="ECO:0000256" key="1">
    <source>
        <dbReference type="ARBA" id="ARBA00022692"/>
    </source>
</evidence>
<keyword evidence="7" id="KW-1185">Reference proteome</keyword>
<feature type="transmembrane region" description="Helical" evidence="4">
    <location>
        <begin position="122"/>
        <end position="144"/>
    </location>
</feature>
<organism evidence="6 7">
    <name type="scientific">Lacipirellula parvula</name>
    <dbReference type="NCBI Taxonomy" id="2650471"/>
    <lineage>
        <taxon>Bacteria</taxon>
        <taxon>Pseudomonadati</taxon>
        <taxon>Planctomycetota</taxon>
        <taxon>Planctomycetia</taxon>
        <taxon>Pirellulales</taxon>
        <taxon>Lacipirellulaceae</taxon>
        <taxon>Lacipirellula</taxon>
    </lineage>
</organism>
<dbReference type="InterPro" id="IPR036259">
    <property type="entry name" value="MFS_trans_sf"/>
</dbReference>
<feature type="transmembrane region" description="Helical" evidence="4">
    <location>
        <begin position="61"/>
        <end position="79"/>
    </location>
</feature>
<keyword evidence="1 4" id="KW-0812">Transmembrane</keyword>
<dbReference type="KEGG" id="lpav:PLANPX_4767"/>
<feature type="transmembrane region" description="Helical" evidence="4">
    <location>
        <begin position="156"/>
        <end position="175"/>
    </location>
</feature>
<dbReference type="Gene3D" id="1.20.1250.20">
    <property type="entry name" value="MFS general substrate transporter like domains"/>
    <property type="match status" value="2"/>
</dbReference>
<dbReference type="RefSeq" id="WP_152100593.1">
    <property type="nucleotide sequence ID" value="NZ_AP021861.1"/>
</dbReference>
<dbReference type="Pfam" id="PF07690">
    <property type="entry name" value="MFS_1"/>
    <property type="match status" value="1"/>
</dbReference>
<dbReference type="EMBL" id="AP021861">
    <property type="protein sequence ID" value="BBO35155.1"/>
    <property type="molecule type" value="Genomic_DNA"/>
</dbReference>
<feature type="transmembrane region" description="Helical" evidence="4">
    <location>
        <begin position="383"/>
        <end position="405"/>
    </location>
</feature>
<evidence type="ECO:0000259" key="5">
    <source>
        <dbReference type="PROSITE" id="PS50850"/>
    </source>
</evidence>
<dbReference type="SUPFAM" id="SSF103473">
    <property type="entry name" value="MFS general substrate transporter"/>
    <property type="match status" value="1"/>
</dbReference>
<evidence type="ECO:0000256" key="2">
    <source>
        <dbReference type="ARBA" id="ARBA00022989"/>
    </source>
</evidence>